<keyword evidence="2" id="KW-1185">Reference proteome</keyword>
<dbReference type="AlphaFoldDB" id="A0A6B3SN27"/>
<dbReference type="EMBL" id="JAAIVB010000011">
    <property type="protein sequence ID" value="NEX60156.1"/>
    <property type="molecule type" value="Genomic_DNA"/>
</dbReference>
<sequence length="200" mass="22204">MTFNAFQQHAASTFEGGAFSHFTSKDDVDACGNSLFRFIMTELSDAEDCADTGDAVGRLALAVGQLNEVLRGMKQVTPSQAPAEPLTETTRLYLLHRLFEEARVRVFRLDDSWTYTVHTERRILDWDAAIRAAADANLVFLPDWDVVTGALGLDESFAYTAQQQREYIDQYLLAEYVAIHAIEGMIFLPDGSPSLGGWTG</sequence>
<dbReference type="RefSeq" id="WP_163960657.1">
    <property type="nucleotide sequence ID" value="NZ_JAAIVB010000011.1"/>
</dbReference>
<gene>
    <name evidence="1" type="ORF">G3574_03605</name>
</gene>
<reference evidence="1 2" key="1">
    <citation type="submission" date="2020-02" db="EMBL/GenBank/DDBJ databases">
        <authorList>
            <person name="Kim M.K."/>
        </authorList>
    </citation>
    <scope>NUCLEOTIDE SEQUENCE [LARGE SCALE GENOMIC DNA]</scope>
    <source>
        <strain evidence="1 2">17J57-3</strain>
    </source>
</reference>
<evidence type="ECO:0000313" key="1">
    <source>
        <dbReference type="EMBL" id="NEX60156.1"/>
    </source>
</evidence>
<dbReference type="Proteomes" id="UP000482155">
    <property type="component" value="Unassembled WGS sequence"/>
</dbReference>
<protein>
    <submittedName>
        <fullName evidence="1">Uncharacterized protein</fullName>
    </submittedName>
</protein>
<name>A0A6B3SN27_9BURK</name>
<comment type="caution">
    <text evidence="1">The sequence shown here is derived from an EMBL/GenBank/DDBJ whole genome shotgun (WGS) entry which is preliminary data.</text>
</comment>
<organism evidence="1 2">
    <name type="scientific">Noviherbaspirillum galbum</name>
    <dbReference type="NCBI Taxonomy" id="2709383"/>
    <lineage>
        <taxon>Bacteria</taxon>
        <taxon>Pseudomonadati</taxon>
        <taxon>Pseudomonadota</taxon>
        <taxon>Betaproteobacteria</taxon>
        <taxon>Burkholderiales</taxon>
        <taxon>Oxalobacteraceae</taxon>
        <taxon>Noviherbaspirillum</taxon>
    </lineage>
</organism>
<accession>A0A6B3SN27</accession>
<proteinExistence type="predicted"/>
<evidence type="ECO:0000313" key="2">
    <source>
        <dbReference type="Proteomes" id="UP000482155"/>
    </source>
</evidence>